<protein>
    <submittedName>
        <fullName evidence="1">Uncharacterized protein</fullName>
    </submittedName>
</protein>
<evidence type="ECO:0000313" key="1">
    <source>
        <dbReference type="EMBL" id="AXV05061.1"/>
    </source>
</evidence>
<dbReference type="AlphaFoldDB" id="A0A346XS64"/>
<gene>
    <name evidence="1" type="ORF">DVS28_a0354</name>
</gene>
<accession>A0A346XS64</accession>
<keyword evidence="2" id="KW-1185">Reference proteome</keyword>
<dbReference type="KEGG" id="euz:DVS28_a0354"/>
<dbReference type="RefSeq" id="WP_164709810.1">
    <property type="nucleotide sequence ID" value="NZ_CP031165.1"/>
</dbReference>
<proteinExistence type="predicted"/>
<dbReference type="EMBL" id="CP031165">
    <property type="protein sequence ID" value="AXV05061.1"/>
    <property type="molecule type" value="Genomic_DNA"/>
</dbReference>
<dbReference type="Proteomes" id="UP000264006">
    <property type="component" value="Chromosome"/>
</dbReference>
<organism evidence="1 2">
    <name type="scientific">Euzebya pacifica</name>
    <dbReference type="NCBI Taxonomy" id="1608957"/>
    <lineage>
        <taxon>Bacteria</taxon>
        <taxon>Bacillati</taxon>
        <taxon>Actinomycetota</taxon>
        <taxon>Nitriliruptoria</taxon>
        <taxon>Euzebyales</taxon>
    </lineage>
</organism>
<reference evidence="1 2" key="1">
    <citation type="submission" date="2018-09" db="EMBL/GenBank/DDBJ databases">
        <title>Complete genome sequence of Euzebya sp. DY32-46 isolated from seawater of Pacific Ocean.</title>
        <authorList>
            <person name="Xu L."/>
            <person name="Wu Y.-H."/>
            <person name="Xu X.-W."/>
        </authorList>
    </citation>
    <scope>NUCLEOTIDE SEQUENCE [LARGE SCALE GENOMIC DNA]</scope>
    <source>
        <strain evidence="1 2">DY32-46</strain>
    </source>
</reference>
<sequence>MFSVLKHLSITMPNDSRLGRLPRFWRDADDQWNRWYGLEVPGLIDISVCPGELRDDRWFTLGQSDRTHLWFTSPDYAFNAGVAFAALHIDPEQCVHDQLDEHDLGLLRPHRVLQLADWIQPNILDEDHPDYLSPECWRRPLGPVGS</sequence>
<name>A0A346XS64_9ACTN</name>
<evidence type="ECO:0000313" key="2">
    <source>
        <dbReference type="Proteomes" id="UP000264006"/>
    </source>
</evidence>